<keyword evidence="3" id="KW-0560">Oxidoreductase</keyword>
<dbReference type="GO" id="GO:0005737">
    <property type="term" value="C:cytoplasm"/>
    <property type="evidence" value="ECO:0007669"/>
    <property type="project" value="UniProtKB-SubCell"/>
</dbReference>
<dbReference type="EMBL" id="DVNI01000102">
    <property type="protein sequence ID" value="HIU64584.1"/>
    <property type="molecule type" value="Genomic_DNA"/>
</dbReference>
<dbReference type="Pfam" id="PF00881">
    <property type="entry name" value="Nitroreductase"/>
    <property type="match status" value="1"/>
</dbReference>
<evidence type="ECO:0000259" key="4">
    <source>
        <dbReference type="Pfam" id="PF00881"/>
    </source>
</evidence>
<evidence type="ECO:0000313" key="5">
    <source>
        <dbReference type="EMBL" id="HIU64584.1"/>
    </source>
</evidence>
<comment type="caution">
    <text evidence="5">The sequence shown here is derived from an EMBL/GenBank/DDBJ whole genome shotgun (WGS) entry which is preliminary data.</text>
</comment>
<gene>
    <name evidence="5" type="ORF">IAB06_06085</name>
</gene>
<dbReference type="FunFam" id="3.40.109.10:FF:000001">
    <property type="entry name" value="Nitroreductase family"/>
    <property type="match status" value="1"/>
</dbReference>
<dbReference type="Gene3D" id="3.40.109.10">
    <property type="entry name" value="NADH Oxidase"/>
    <property type="match status" value="1"/>
</dbReference>
<sequence length="201" mass="23075">MNNSFWEAVAKRRTIYALGNEQLVNEKRLEEILKDTLLHTPSAFNSQSTRVVLLLGTEHTKLWNIVLAKLKERVSDKQFEQTEKKINTCFAAGYGTVLFFEDCSVVEGLQKSFPSYSEMFPIWSQHANAMHQFVVWTGLENEGLGVSLQHYNPLIDEAVAKEWKIPQNWQLVAQMPFGSPLVDAEPKEFKALEERLLVFNN</sequence>
<feature type="domain" description="Nitroreductase" evidence="4">
    <location>
        <begin position="9"/>
        <end position="178"/>
    </location>
</feature>
<dbReference type="Proteomes" id="UP000824099">
    <property type="component" value="Unassembled WGS sequence"/>
</dbReference>
<dbReference type="PANTHER" id="PTHR43035">
    <property type="entry name" value="FATTY ACID REPRESSION MUTANT PROTEIN 2-RELATED"/>
    <property type="match status" value="1"/>
</dbReference>
<reference evidence="5" key="1">
    <citation type="submission" date="2020-10" db="EMBL/GenBank/DDBJ databases">
        <authorList>
            <person name="Gilroy R."/>
        </authorList>
    </citation>
    <scope>NUCLEOTIDE SEQUENCE</scope>
    <source>
        <strain evidence="5">CHK160-1198</strain>
    </source>
</reference>
<dbReference type="SUPFAM" id="SSF55469">
    <property type="entry name" value="FMN-dependent nitroreductase-like"/>
    <property type="match status" value="1"/>
</dbReference>
<keyword evidence="2" id="KW-0963">Cytoplasm</keyword>
<evidence type="ECO:0000313" key="6">
    <source>
        <dbReference type="Proteomes" id="UP000824099"/>
    </source>
</evidence>
<dbReference type="AlphaFoldDB" id="A0A9D1MQF9"/>
<evidence type="ECO:0000256" key="2">
    <source>
        <dbReference type="ARBA" id="ARBA00022490"/>
    </source>
</evidence>
<dbReference type="InterPro" id="IPR000415">
    <property type="entry name" value="Nitroreductase-like"/>
</dbReference>
<reference evidence="5" key="2">
    <citation type="journal article" date="2021" name="PeerJ">
        <title>Extensive microbial diversity within the chicken gut microbiome revealed by metagenomics and culture.</title>
        <authorList>
            <person name="Gilroy R."/>
            <person name="Ravi A."/>
            <person name="Getino M."/>
            <person name="Pursley I."/>
            <person name="Horton D.L."/>
            <person name="Alikhan N.F."/>
            <person name="Baker D."/>
            <person name="Gharbi K."/>
            <person name="Hall N."/>
            <person name="Watson M."/>
            <person name="Adriaenssens E.M."/>
            <person name="Foster-Nyarko E."/>
            <person name="Jarju S."/>
            <person name="Secka A."/>
            <person name="Antonio M."/>
            <person name="Oren A."/>
            <person name="Chaudhuri R.R."/>
            <person name="La Ragione R."/>
            <person name="Hildebrand F."/>
            <person name="Pallen M.J."/>
        </authorList>
    </citation>
    <scope>NUCLEOTIDE SEQUENCE</scope>
    <source>
        <strain evidence="5">CHK160-1198</strain>
    </source>
</reference>
<accession>A0A9D1MQF9</accession>
<proteinExistence type="predicted"/>
<dbReference type="GO" id="GO:0034599">
    <property type="term" value="P:cellular response to oxidative stress"/>
    <property type="evidence" value="ECO:0007669"/>
    <property type="project" value="InterPro"/>
</dbReference>
<dbReference type="PANTHER" id="PTHR43035:SF1">
    <property type="entry name" value="FATTY ACID REPRESSION MUTANT PROTEIN 2-RELATED"/>
    <property type="match status" value="1"/>
</dbReference>
<comment type="subcellular location">
    <subcellularLocation>
        <location evidence="1">Cytoplasm</location>
    </subcellularLocation>
</comment>
<organism evidence="5 6">
    <name type="scientific">Candidatus Avacidaminococcus intestinavium</name>
    <dbReference type="NCBI Taxonomy" id="2840684"/>
    <lineage>
        <taxon>Bacteria</taxon>
        <taxon>Bacillati</taxon>
        <taxon>Bacillota</taxon>
        <taxon>Negativicutes</taxon>
        <taxon>Acidaminococcales</taxon>
        <taxon>Acidaminococcaceae</taxon>
        <taxon>Acidaminococcaceae incertae sedis</taxon>
        <taxon>Candidatus Avacidaminococcus</taxon>
    </lineage>
</organism>
<evidence type="ECO:0000256" key="3">
    <source>
        <dbReference type="ARBA" id="ARBA00023002"/>
    </source>
</evidence>
<dbReference type="CDD" id="cd02140">
    <property type="entry name" value="Frm2-like"/>
    <property type="match status" value="1"/>
</dbReference>
<name>A0A9D1MQF9_9FIRM</name>
<dbReference type="GO" id="GO:0016491">
    <property type="term" value="F:oxidoreductase activity"/>
    <property type="evidence" value="ECO:0007669"/>
    <property type="project" value="UniProtKB-KW"/>
</dbReference>
<evidence type="ECO:0000256" key="1">
    <source>
        <dbReference type="ARBA" id="ARBA00004496"/>
    </source>
</evidence>
<dbReference type="InterPro" id="IPR033877">
    <property type="entry name" value="Frm2/Hbn1"/>
</dbReference>
<protein>
    <submittedName>
        <fullName evidence="5">Nitroreductase family protein</fullName>
    </submittedName>
</protein>
<dbReference type="InterPro" id="IPR029479">
    <property type="entry name" value="Nitroreductase"/>
</dbReference>